<dbReference type="GO" id="GO:0005524">
    <property type="term" value="F:ATP binding"/>
    <property type="evidence" value="ECO:0007669"/>
    <property type="project" value="InterPro"/>
</dbReference>
<dbReference type="PROSITE" id="PS50011">
    <property type="entry name" value="PROTEIN_KINASE_DOM"/>
    <property type="match status" value="1"/>
</dbReference>
<dbReference type="InterPro" id="IPR011009">
    <property type="entry name" value="Kinase-like_dom_sf"/>
</dbReference>
<evidence type="ECO:0000259" key="2">
    <source>
        <dbReference type="PROSITE" id="PS50011"/>
    </source>
</evidence>
<dbReference type="Proteomes" id="UP000887572">
    <property type="component" value="Unplaced"/>
</dbReference>
<dbReference type="GO" id="GO:0004672">
    <property type="term" value="F:protein kinase activity"/>
    <property type="evidence" value="ECO:0007669"/>
    <property type="project" value="InterPro"/>
</dbReference>
<evidence type="ECO:0000313" key="4">
    <source>
        <dbReference type="WBParaSite" id="Gr19_v10_g15577.t1"/>
    </source>
</evidence>
<name>A0A914HBH8_GLORO</name>
<dbReference type="SUPFAM" id="SSF56112">
    <property type="entry name" value="Protein kinase-like (PK-like)"/>
    <property type="match status" value="1"/>
</dbReference>
<keyword evidence="3" id="KW-1185">Reference proteome</keyword>
<dbReference type="InterPro" id="IPR000719">
    <property type="entry name" value="Prot_kinase_dom"/>
</dbReference>
<accession>A0A914HBH8</accession>
<reference evidence="4" key="1">
    <citation type="submission" date="2022-11" db="UniProtKB">
        <authorList>
            <consortium name="WormBaseParasite"/>
        </authorList>
    </citation>
    <scope>IDENTIFICATION</scope>
</reference>
<feature type="domain" description="Protein kinase" evidence="2">
    <location>
        <begin position="1"/>
        <end position="291"/>
    </location>
</feature>
<dbReference type="PANTHER" id="PTHR48014:SF21">
    <property type="entry name" value="SERINE_THREONINE-PROTEIN KINASE FRAY2"/>
    <property type="match status" value="1"/>
</dbReference>
<dbReference type="GO" id="GO:0006611">
    <property type="term" value="P:protein export from nucleus"/>
    <property type="evidence" value="ECO:0007669"/>
    <property type="project" value="TreeGrafter"/>
</dbReference>
<dbReference type="Pfam" id="PF00069">
    <property type="entry name" value="Pkinase"/>
    <property type="match status" value="1"/>
</dbReference>
<sequence>MDDTAVVPDVSCRQTDTLSIRLGTFTWGVCTASGGHVLLADLGSKSSLSVIEAKQRTKMCDGLKPNESLLIFSEPFIHGGRTFLRCPFRANLGHCANMLSSCYPDGLPEPALCFIVKATLKALEHLHAVGIIHRSVCAENIWLDSDGQIRLALTRHAIRIADCPKWIGVEDRVQEFTSGLWEMVAWLAPEVLMQDLNGYGAVSDLYSVGICLCELGNGVVPFQEMEPLRILYEKLSGSAPVLLDSTTHCGPDSFGESRTFSTELHDFVGEVLEQSRPTASELLRKYDKSLFCTGPSICHGKALTDHLSLAKPFF</sequence>
<dbReference type="GO" id="GO:0043539">
    <property type="term" value="F:protein serine/threonine kinase activator activity"/>
    <property type="evidence" value="ECO:0007669"/>
    <property type="project" value="InterPro"/>
</dbReference>
<evidence type="ECO:0000256" key="1">
    <source>
        <dbReference type="ARBA" id="ARBA00008874"/>
    </source>
</evidence>
<protein>
    <submittedName>
        <fullName evidence="4">Protein kinase domain-containing protein</fullName>
    </submittedName>
</protein>
<evidence type="ECO:0000313" key="3">
    <source>
        <dbReference type="Proteomes" id="UP000887572"/>
    </source>
</evidence>
<dbReference type="WBParaSite" id="Gr19_v10_g15577.t1">
    <property type="protein sequence ID" value="Gr19_v10_g15577.t1"/>
    <property type="gene ID" value="Gr19_v10_g15577"/>
</dbReference>
<dbReference type="SMART" id="SM00220">
    <property type="entry name" value="S_TKc"/>
    <property type="match status" value="1"/>
</dbReference>
<dbReference type="PANTHER" id="PTHR48014">
    <property type="entry name" value="SERINE/THREONINE-PROTEIN KINASE FRAY2"/>
    <property type="match status" value="1"/>
</dbReference>
<dbReference type="AlphaFoldDB" id="A0A914HBH8"/>
<proteinExistence type="inferred from homology"/>
<organism evidence="3 4">
    <name type="scientific">Globodera rostochiensis</name>
    <name type="common">Golden nematode worm</name>
    <name type="synonym">Heterodera rostochiensis</name>
    <dbReference type="NCBI Taxonomy" id="31243"/>
    <lineage>
        <taxon>Eukaryota</taxon>
        <taxon>Metazoa</taxon>
        <taxon>Ecdysozoa</taxon>
        <taxon>Nematoda</taxon>
        <taxon>Chromadorea</taxon>
        <taxon>Rhabditida</taxon>
        <taxon>Tylenchina</taxon>
        <taxon>Tylenchomorpha</taxon>
        <taxon>Tylenchoidea</taxon>
        <taxon>Heteroderidae</taxon>
        <taxon>Heteroderinae</taxon>
        <taxon>Globodera</taxon>
    </lineage>
</organism>
<dbReference type="Gene3D" id="1.10.510.10">
    <property type="entry name" value="Transferase(Phosphotransferase) domain 1"/>
    <property type="match status" value="1"/>
</dbReference>
<comment type="similarity">
    <text evidence="1">Belongs to the protein kinase superfamily. STE Ser/Thr protein kinase family. STE20 subfamily.</text>
</comment>
<dbReference type="GO" id="GO:1902554">
    <property type="term" value="C:serine/threonine protein kinase complex"/>
    <property type="evidence" value="ECO:0007669"/>
    <property type="project" value="TreeGrafter"/>
</dbReference>
<dbReference type="InterPro" id="IPR047173">
    <property type="entry name" value="STRAD_A/B-like"/>
</dbReference>